<dbReference type="InterPro" id="IPR029055">
    <property type="entry name" value="Ntn_hydrolases_N"/>
</dbReference>
<dbReference type="InterPro" id="IPR043138">
    <property type="entry name" value="GGT_lsub"/>
</dbReference>
<dbReference type="InParanoid" id="A0A2V0PIY3"/>
<reference evidence="1 2" key="1">
    <citation type="journal article" date="2018" name="Sci. Rep.">
        <title>Raphidocelis subcapitata (=Pseudokirchneriella subcapitata) provides an insight into genome evolution and environmental adaptations in the Sphaeropleales.</title>
        <authorList>
            <person name="Suzuki S."/>
            <person name="Yamaguchi H."/>
            <person name="Nakajima N."/>
            <person name="Kawachi M."/>
        </authorList>
    </citation>
    <scope>NUCLEOTIDE SEQUENCE [LARGE SCALE GENOMIC DNA]</scope>
    <source>
        <strain evidence="1 2">NIES-35</strain>
    </source>
</reference>
<sequence length="590" mass="59711">MPSYTAFVASTTDDAGLPFSSRRSCAYGTRGMVSASQPAAAQAALGVLQSGGNAADAAVAAAAALAVTEPCHTGLGGDAFALFYDAAEKKVKCLAGNGAAPAGLTLDAVRAAGVEGSEMPLSSALTVTVPGAAALWEDAVARWGGGKKALADVLEPAVALAEKGYAVGPTTAWVWQRNGPSAAPLLGAGGGGPAPGELMRNPIVAGVLRRLGKLGAREGFYSGPVAEAIVEALAARGGVMTADDLANHRTLEVQPISTDYRGVTVWEVPPPCQGLVALLALNLLEADEELPSKPQGSAERLHSMIESVRLAFADALAFNCDPIAVAGAEAAAAAAAAPRAAAPAHPMLSQLLSKPRAAARRGAMFDSSAACVASEDPALGPARKEAGGDTVYVCVVDAEGNGCSLINSNYMGFGTGIVPEGCGFTLQNRGHNFSLNPAHPNCAAPGKRPYHTIMPAMVTKGEGDKRQLQGVIGVVGGTAQPQGQVQVLSNILDLGMDPQSALDAPRFCVDRADSTVGAASVAESHVFLEEGISEEVAGKLAALGHNIVGGITEGQGRTVFGRGQVIWRDTESGVLAGASDPRNDGCAIGW</sequence>
<dbReference type="SUPFAM" id="SSF56235">
    <property type="entry name" value="N-terminal nucleophile aminohydrolases (Ntn hydrolases)"/>
    <property type="match status" value="1"/>
</dbReference>
<dbReference type="PRINTS" id="PR01210">
    <property type="entry name" value="GGTRANSPTASE"/>
</dbReference>
<proteinExistence type="predicted"/>
<dbReference type="EMBL" id="BDRX01000109">
    <property type="protein sequence ID" value="GBF97860.1"/>
    <property type="molecule type" value="Genomic_DNA"/>
</dbReference>
<organism evidence="1 2">
    <name type="scientific">Raphidocelis subcapitata</name>
    <dbReference type="NCBI Taxonomy" id="307507"/>
    <lineage>
        <taxon>Eukaryota</taxon>
        <taxon>Viridiplantae</taxon>
        <taxon>Chlorophyta</taxon>
        <taxon>core chlorophytes</taxon>
        <taxon>Chlorophyceae</taxon>
        <taxon>CS clade</taxon>
        <taxon>Sphaeropleales</taxon>
        <taxon>Selenastraceae</taxon>
        <taxon>Raphidocelis</taxon>
    </lineage>
</organism>
<accession>A0A2V0PIY3</accession>
<dbReference type="Proteomes" id="UP000247498">
    <property type="component" value="Unassembled WGS sequence"/>
</dbReference>
<dbReference type="PANTHER" id="PTHR43881:SF1">
    <property type="entry name" value="GAMMA-GLUTAMYLTRANSPEPTIDASE (AFU_ORTHOLOGUE AFUA_4G13580)"/>
    <property type="match status" value="1"/>
</dbReference>
<name>A0A2V0PIY3_9CHLO</name>
<dbReference type="AlphaFoldDB" id="A0A2V0PIY3"/>
<evidence type="ECO:0000313" key="1">
    <source>
        <dbReference type="EMBL" id="GBF97860.1"/>
    </source>
</evidence>
<dbReference type="Pfam" id="PF01019">
    <property type="entry name" value="G_glu_transpept"/>
    <property type="match status" value="1"/>
</dbReference>
<dbReference type="InterPro" id="IPR043137">
    <property type="entry name" value="GGT_ssub_C"/>
</dbReference>
<dbReference type="Gene3D" id="1.10.246.130">
    <property type="match status" value="1"/>
</dbReference>
<dbReference type="FunCoup" id="A0A2V0PIY3">
    <property type="interactions" value="698"/>
</dbReference>
<keyword evidence="2" id="KW-1185">Reference proteome</keyword>
<dbReference type="InterPro" id="IPR052896">
    <property type="entry name" value="GGT-like_enzyme"/>
</dbReference>
<dbReference type="Gene3D" id="3.60.20.40">
    <property type="match status" value="1"/>
</dbReference>
<gene>
    <name evidence="1" type="ORF">Rsub_11210</name>
</gene>
<dbReference type="OrthoDB" id="2015213at2759"/>
<comment type="caution">
    <text evidence="1">The sequence shown here is derived from an EMBL/GenBank/DDBJ whole genome shotgun (WGS) entry which is preliminary data.</text>
</comment>
<evidence type="ECO:0000313" key="2">
    <source>
        <dbReference type="Proteomes" id="UP000247498"/>
    </source>
</evidence>
<protein>
    <submittedName>
        <fullName evidence="1">Gamma-glutamyltranspeptidase</fullName>
    </submittedName>
</protein>
<dbReference type="STRING" id="307507.A0A2V0PIY3"/>
<dbReference type="PANTHER" id="PTHR43881">
    <property type="entry name" value="GAMMA-GLUTAMYLTRANSPEPTIDASE (AFU_ORTHOLOGUE AFUA_4G13580)"/>
    <property type="match status" value="1"/>
</dbReference>